<reference evidence="12 13" key="1">
    <citation type="journal article" date="2014" name="Int. J. Syst. Evol. Microbiol.">
        <title>Listeria floridensis sp. nov., Listeria aquatica sp. nov., Listeria cornellensis sp. nov., Listeria riparia sp. nov. and Listeria grandensis sp. nov., from agricultural and natural environments.</title>
        <authorList>
            <person name="den Bakker H.C."/>
            <person name="Warchocki S."/>
            <person name="Wright E.M."/>
            <person name="Allred A.F."/>
            <person name="Ahlstrom C."/>
            <person name="Manuel C.S."/>
            <person name="Stasiewicz M.J."/>
            <person name="Burrell A."/>
            <person name="Roof S."/>
            <person name="Strawn L."/>
            <person name="Fortes E.D."/>
            <person name="Nightingale K.K."/>
            <person name="Kephart D."/>
            <person name="Wiedmann M."/>
        </authorList>
    </citation>
    <scope>NUCLEOTIDE SEQUENCE [LARGE SCALE GENOMIC DNA]</scope>
    <source>
        <strain evidence="12 13">FSL S10-1187</strain>
    </source>
</reference>
<evidence type="ECO:0000256" key="10">
    <source>
        <dbReference type="HAMAP-Rule" id="MF_01031"/>
    </source>
</evidence>
<proteinExistence type="inferred from homology"/>
<dbReference type="PANTHER" id="PTHR43345:SF5">
    <property type="entry name" value="3-ISOPROPYLMALATE DEHYDRATASE SMALL SUBUNIT"/>
    <property type="match status" value="1"/>
</dbReference>
<comment type="catalytic activity">
    <reaction evidence="1 10">
        <text>(2R,3S)-3-isopropylmalate = (2S)-2-isopropylmalate</text>
        <dbReference type="Rhea" id="RHEA:32287"/>
        <dbReference type="ChEBI" id="CHEBI:1178"/>
        <dbReference type="ChEBI" id="CHEBI:35121"/>
        <dbReference type="EC" id="4.2.1.33"/>
    </reaction>
</comment>
<dbReference type="PANTHER" id="PTHR43345">
    <property type="entry name" value="3-ISOPROPYLMALATE DEHYDRATASE SMALL SUBUNIT 2-RELATED-RELATED"/>
    <property type="match status" value="1"/>
</dbReference>
<comment type="subunit">
    <text evidence="5 10">Heterodimer of LeuC and LeuD.</text>
</comment>
<dbReference type="HAMAP" id="MF_01031">
    <property type="entry name" value="LeuD_type1"/>
    <property type="match status" value="1"/>
</dbReference>
<dbReference type="Gene3D" id="3.20.19.10">
    <property type="entry name" value="Aconitase, domain 4"/>
    <property type="match status" value="1"/>
</dbReference>
<evidence type="ECO:0000256" key="1">
    <source>
        <dbReference type="ARBA" id="ARBA00000491"/>
    </source>
</evidence>
<protein>
    <recommendedName>
        <fullName evidence="10">3-isopropylmalate dehydratase small subunit</fullName>
        <ecNumber evidence="10">4.2.1.33</ecNumber>
    </recommendedName>
    <alternativeName>
        <fullName evidence="10">Alpha-IPM isomerase</fullName>
        <shortName evidence="10">IPMI</shortName>
    </alternativeName>
    <alternativeName>
        <fullName evidence="10">Isopropylmalate isomerase</fullName>
    </alternativeName>
</protein>
<organism evidence="12 13">
    <name type="scientific">Listeria floridensis FSL S10-1187</name>
    <dbReference type="NCBI Taxonomy" id="1265817"/>
    <lineage>
        <taxon>Bacteria</taxon>
        <taxon>Bacillati</taxon>
        <taxon>Bacillota</taxon>
        <taxon>Bacilli</taxon>
        <taxon>Bacillales</taxon>
        <taxon>Listeriaceae</taxon>
        <taxon>Listeria</taxon>
    </lineage>
</organism>
<feature type="domain" description="Aconitase A/isopropylmalate dehydratase small subunit swivel" evidence="11">
    <location>
        <begin position="2"/>
        <end position="123"/>
    </location>
</feature>
<comment type="caution">
    <text evidence="12">The sequence shown here is derived from an EMBL/GenBank/DDBJ whole genome shotgun (WGS) entry which is preliminary data.</text>
</comment>
<dbReference type="InterPro" id="IPR000573">
    <property type="entry name" value="AconitaseA/IPMdHydase_ssu_swvl"/>
</dbReference>
<evidence type="ECO:0000259" key="11">
    <source>
        <dbReference type="Pfam" id="PF00694"/>
    </source>
</evidence>
<dbReference type="InterPro" id="IPR033940">
    <property type="entry name" value="IPMI_Swivel"/>
</dbReference>
<comment type="similarity">
    <text evidence="4 10">Belongs to the LeuD family. LeuD type 1 subfamily.</text>
</comment>
<evidence type="ECO:0000256" key="5">
    <source>
        <dbReference type="ARBA" id="ARBA00011271"/>
    </source>
</evidence>
<dbReference type="CDD" id="cd01577">
    <property type="entry name" value="IPMI_Swivel"/>
    <property type="match status" value="1"/>
</dbReference>
<dbReference type="RefSeq" id="WP_036098443.1">
    <property type="nucleotide sequence ID" value="NZ_AODF01000043.1"/>
</dbReference>
<evidence type="ECO:0000256" key="7">
    <source>
        <dbReference type="ARBA" id="ARBA00022605"/>
    </source>
</evidence>
<dbReference type="Pfam" id="PF00694">
    <property type="entry name" value="Aconitase_C"/>
    <property type="match status" value="1"/>
</dbReference>
<evidence type="ECO:0000256" key="6">
    <source>
        <dbReference type="ARBA" id="ARBA00022430"/>
    </source>
</evidence>
<keyword evidence="7 10" id="KW-0028">Amino-acid biosynthesis</keyword>
<evidence type="ECO:0000256" key="2">
    <source>
        <dbReference type="ARBA" id="ARBA00002695"/>
    </source>
</evidence>
<keyword evidence="12" id="KW-0413">Isomerase</keyword>
<keyword evidence="9 10" id="KW-0100">Branched-chain amino acid biosynthesis</keyword>
<dbReference type="NCBIfam" id="TIGR00171">
    <property type="entry name" value="leuD"/>
    <property type="match status" value="1"/>
</dbReference>
<evidence type="ECO:0000313" key="13">
    <source>
        <dbReference type="Proteomes" id="UP000019249"/>
    </source>
</evidence>
<evidence type="ECO:0000313" key="12">
    <source>
        <dbReference type="EMBL" id="EUJ25707.1"/>
    </source>
</evidence>
<evidence type="ECO:0000256" key="9">
    <source>
        <dbReference type="ARBA" id="ARBA00023304"/>
    </source>
</evidence>
<accession>A0ABP3AU28</accession>
<dbReference type="NCBIfam" id="NF002458">
    <property type="entry name" value="PRK01641.1"/>
    <property type="match status" value="1"/>
</dbReference>
<dbReference type="Proteomes" id="UP000019249">
    <property type="component" value="Unassembled WGS sequence"/>
</dbReference>
<dbReference type="GO" id="GO:0003861">
    <property type="term" value="F:3-isopropylmalate dehydratase activity"/>
    <property type="evidence" value="ECO:0007669"/>
    <property type="project" value="UniProtKB-EC"/>
</dbReference>
<dbReference type="GO" id="GO:0016853">
    <property type="term" value="F:isomerase activity"/>
    <property type="evidence" value="ECO:0007669"/>
    <property type="project" value="UniProtKB-KW"/>
</dbReference>
<sequence length="200" mass="22809">MEAIQIHRGKTVSLLNDNIDTDQIIPKVFLKRIEKTGFGEFLFYDWRYLSGEKLNPNFPLNDPMRKGATVLVTGENFGYGSSREHAAWALLDYGFRVIIAGGYSDIFYMNCTKNGILPIILSKKERAELAELGPDETVQIDLPNQTVAARAKTYSFAIDPTWKNKLVEGVDDIAITLHYLDDIVQYEKKQNKKNFRERLG</sequence>
<dbReference type="InterPro" id="IPR004431">
    <property type="entry name" value="3-IsopropMal_deHydase_ssu"/>
</dbReference>
<comment type="pathway">
    <text evidence="3 10">Amino-acid biosynthesis; L-leucine biosynthesis; L-leucine from 3-methyl-2-oxobutanoate: step 2/4.</text>
</comment>
<evidence type="ECO:0000256" key="8">
    <source>
        <dbReference type="ARBA" id="ARBA00023239"/>
    </source>
</evidence>
<keyword evidence="13" id="KW-1185">Reference proteome</keyword>
<dbReference type="InterPro" id="IPR050075">
    <property type="entry name" value="LeuD"/>
</dbReference>
<evidence type="ECO:0000256" key="3">
    <source>
        <dbReference type="ARBA" id="ARBA00004729"/>
    </source>
</evidence>
<dbReference type="InterPro" id="IPR015928">
    <property type="entry name" value="Aconitase/3IPM_dehydase_swvl"/>
</dbReference>
<comment type="function">
    <text evidence="2 10">Catalyzes the isomerization between 2-isopropylmalate and 3-isopropylmalate, via the formation of 2-isopropylmaleate.</text>
</comment>
<gene>
    <name evidence="10 12" type="primary">leuD</name>
    <name evidence="12" type="ORF">MFLO_14828</name>
</gene>
<evidence type="ECO:0000256" key="4">
    <source>
        <dbReference type="ARBA" id="ARBA00009845"/>
    </source>
</evidence>
<dbReference type="EMBL" id="AODF01000043">
    <property type="protein sequence ID" value="EUJ25707.1"/>
    <property type="molecule type" value="Genomic_DNA"/>
</dbReference>
<name>A0ABP3AU28_9LIST</name>
<keyword evidence="8 10" id="KW-0456">Lyase</keyword>
<keyword evidence="6 10" id="KW-0432">Leucine biosynthesis</keyword>
<dbReference type="EC" id="4.2.1.33" evidence="10"/>
<dbReference type="SUPFAM" id="SSF52016">
    <property type="entry name" value="LeuD/IlvD-like"/>
    <property type="match status" value="1"/>
</dbReference>